<feature type="repeat" description="TPR" evidence="3">
    <location>
        <begin position="176"/>
        <end position="209"/>
    </location>
</feature>
<dbReference type="SUPFAM" id="SSF48452">
    <property type="entry name" value="TPR-like"/>
    <property type="match status" value="1"/>
</dbReference>
<keyword evidence="2 3" id="KW-0802">TPR repeat</keyword>
<evidence type="ECO:0000256" key="1">
    <source>
        <dbReference type="ARBA" id="ARBA00022737"/>
    </source>
</evidence>
<dbReference type="Gene3D" id="1.10.10.10">
    <property type="entry name" value="Winged helix-like DNA-binding domain superfamily/Winged helix DNA-binding domain"/>
    <property type="match status" value="1"/>
</dbReference>
<proteinExistence type="predicted"/>
<dbReference type="PANTHER" id="PTHR45586:SF1">
    <property type="entry name" value="LIPOPOLYSACCHARIDE ASSEMBLY PROTEIN B"/>
    <property type="match status" value="1"/>
</dbReference>
<dbReference type="InterPro" id="IPR011717">
    <property type="entry name" value="TPR-4"/>
</dbReference>
<evidence type="ECO:0000259" key="4">
    <source>
        <dbReference type="SMART" id="SM00421"/>
    </source>
</evidence>
<dbReference type="PROSITE" id="PS50005">
    <property type="entry name" value="TPR"/>
    <property type="match status" value="1"/>
</dbReference>
<dbReference type="SMART" id="SM00028">
    <property type="entry name" value="TPR"/>
    <property type="match status" value="5"/>
</dbReference>
<dbReference type="InterPro" id="IPR000792">
    <property type="entry name" value="Tscrpt_reg_LuxR_C"/>
</dbReference>
<dbReference type="InterPro" id="IPR016032">
    <property type="entry name" value="Sig_transdc_resp-reg_C-effctor"/>
</dbReference>
<organism evidence="5 6">
    <name type="scientific">Anabaena sphaerica FACHB-251</name>
    <dbReference type="NCBI Taxonomy" id="2692883"/>
    <lineage>
        <taxon>Bacteria</taxon>
        <taxon>Bacillati</taxon>
        <taxon>Cyanobacteriota</taxon>
        <taxon>Cyanophyceae</taxon>
        <taxon>Nostocales</taxon>
        <taxon>Nostocaceae</taxon>
        <taxon>Anabaena</taxon>
    </lineage>
</organism>
<protein>
    <submittedName>
        <fullName evidence="5">Tetratricopeptide repeat protein</fullName>
    </submittedName>
</protein>
<keyword evidence="1" id="KW-0677">Repeat</keyword>
<keyword evidence="6" id="KW-1185">Reference proteome</keyword>
<evidence type="ECO:0000256" key="2">
    <source>
        <dbReference type="ARBA" id="ARBA00022803"/>
    </source>
</evidence>
<dbReference type="Pfam" id="PF13431">
    <property type="entry name" value="TPR_17"/>
    <property type="match status" value="1"/>
</dbReference>
<dbReference type="GO" id="GO:0006355">
    <property type="term" value="P:regulation of DNA-templated transcription"/>
    <property type="evidence" value="ECO:0007669"/>
    <property type="project" value="InterPro"/>
</dbReference>
<evidence type="ECO:0000313" key="6">
    <source>
        <dbReference type="Proteomes" id="UP000662185"/>
    </source>
</evidence>
<dbReference type="InterPro" id="IPR036388">
    <property type="entry name" value="WH-like_DNA-bd_sf"/>
</dbReference>
<evidence type="ECO:0000256" key="3">
    <source>
        <dbReference type="PROSITE-ProRule" id="PRU00339"/>
    </source>
</evidence>
<dbReference type="GO" id="GO:0042802">
    <property type="term" value="F:identical protein binding"/>
    <property type="evidence" value="ECO:0007669"/>
    <property type="project" value="InterPro"/>
</dbReference>
<dbReference type="Proteomes" id="UP000662185">
    <property type="component" value="Unassembled WGS sequence"/>
</dbReference>
<dbReference type="Gene3D" id="1.25.40.10">
    <property type="entry name" value="Tetratricopeptide repeat domain"/>
    <property type="match status" value="2"/>
</dbReference>
<dbReference type="SMART" id="SM00421">
    <property type="entry name" value="HTH_LUXR"/>
    <property type="match status" value="1"/>
</dbReference>
<gene>
    <name evidence="5" type="ORF">H6G06_11565</name>
</gene>
<dbReference type="EMBL" id="JACJQU010000005">
    <property type="protein sequence ID" value="MBD2294110.1"/>
    <property type="molecule type" value="Genomic_DNA"/>
</dbReference>
<dbReference type="Pfam" id="PF00196">
    <property type="entry name" value="GerE"/>
    <property type="match status" value="1"/>
</dbReference>
<dbReference type="InterPro" id="IPR019734">
    <property type="entry name" value="TPR_rpt"/>
</dbReference>
<evidence type="ECO:0000313" key="5">
    <source>
        <dbReference type="EMBL" id="MBD2294110.1"/>
    </source>
</evidence>
<dbReference type="SUPFAM" id="SSF46894">
    <property type="entry name" value="C-terminal effector domain of the bipartite response regulators"/>
    <property type="match status" value="1"/>
</dbReference>
<dbReference type="GO" id="GO:0003677">
    <property type="term" value="F:DNA binding"/>
    <property type="evidence" value="ECO:0007669"/>
    <property type="project" value="InterPro"/>
</dbReference>
<accession>A0A927A233</accession>
<dbReference type="AlphaFoldDB" id="A0A927A233"/>
<comment type="caution">
    <text evidence="5">The sequence shown here is derived from an EMBL/GenBank/DDBJ whole genome shotgun (WGS) entry which is preliminary data.</text>
</comment>
<sequence>MNQQEFEHIFDKLTDRRKQVLQKILAGETDGDIAEAMNIGEASVRKYIERICYEFGLSNEPSDTRRYKRSDLVALFAKYKPELLTDPQSKFTKEIAENTDEDNEKIIDSILHLLLVNQPKSEDLKRLINRLSLNEQERKQIAKSFNQIGHKNYVSNDFTIAASYLELAVEFNPNYGSAHYNLGAAYEKLGNLDGAFRHYQIAIRYQNRAADAAVNNLARLHILQGNSADAVKLIEPILSRVKDDTVKVALHKNIGWAYFQQNFYHQAKKHLLICVKLENDYAPAYCLLAQVQAAQGDQESARESWQKFLEIYSHEQQLKKVRWQLPELEVWKLDAVRILHSRTN</sequence>
<feature type="domain" description="HTH luxR-type" evidence="4">
    <location>
        <begin position="10"/>
        <end position="67"/>
    </location>
</feature>
<reference evidence="6" key="1">
    <citation type="journal article" date="2020" name="ISME J.">
        <title>Comparative genomics reveals insights into cyanobacterial evolution and habitat adaptation.</title>
        <authorList>
            <person name="Chen M.Y."/>
            <person name="Teng W.K."/>
            <person name="Zhao L."/>
            <person name="Hu C.X."/>
            <person name="Zhou Y.K."/>
            <person name="Han B.P."/>
            <person name="Song L.R."/>
            <person name="Shu W.S."/>
        </authorList>
    </citation>
    <scope>NUCLEOTIDE SEQUENCE [LARGE SCALE GENOMIC DNA]</scope>
    <source>
        <strain evidence="6">FACHB-251</strain>
    </source>
</reference>
<dbReference type="Pfam" id="PF07721">
    <property type="entry name" value="TPR_4"/>
    <property type="match status" value="2"/>
</dbReference>
<dbReference type="PANTHER" id="PTHR45586">
    <property type="entry name" value="TPR REPEAT-CONTAINING PROTEIN PA4667"/>
    <property type="match status" value="1"/>
</dbReference>
<dbReference type="RefSeq" id="WP_190560183.1">
    <property type="nucleotide sequence ID" value="NZ_JACJQU010000005.1"/>
</dbReference>
<dbReference type="InterPro" id="IPR051012">
    <property type="entry name" value="CellSynth/LPSAsmb/PSIAsmb"/>
</dbReference>
<dbReference type="InterPro" id="IPR011990">
    <property type="entry name" value="TPR-like_helical_dom_sf"/>
</dbReference>
<name>A0A927A233_9NOST</name>